<evidence type="ECO:0000259" key="2">
    <source>
        <dbReference type="Pfam" id="PF00156"/>
    </source>
</evidence>
<comment type="similarity">
    <text evidence="1">Belongs to the ComF/GntX family.</text>
</comment>
<dbReference type="InterPro" id="IPR029057">
    <property type="entry name" value="PRTase-like"/>
</dbReference>
<keyword evidence="3" id="KW-0808">Transferase</keyword>
<dbReference type="CDD" id="cd06223">
    <property type="entry name" value="PRTases_typeI"/>
    <property type="match status" value="1"/>
</dbReference>
<dbReference type="Proteomes" id="UP000064920">
    <property type="component" value="Chromosome"/>
</dbReference>
<dbReference type="SUPFAM" id="SSF53271">
    <property type="entry name" value="PRTase-like"/>
    <property type="match status" value="1"/>
</dbReference>
<dbReference type="PANTHER" id="PTHR47505:SF1">
    <property type="entry name" value="DNA UTILIZATION PROTEIN YHGH"/>
    <property type="match status" value="1"/>
</dbReference>
<gene>
    <name evidence="3" type="ORF">IMCC12053_1802</name>
</gene>
<dbReference type="EMBL" id="CP012023">
    <property type="protein sequence ID" value="ALI55749.1"/>
    <property type="molecule type" value="Genomic_DNA"/>
</dbReference>
<sequence length="69" mass="7356">MSGIARRTIVENVMRVTPKHHGKIEGRPVLIIDDVMTTGATLDACAQACLSAGASRVDVAVLARVARER</sequence>
<evidence type="ECO:0000256" key="1">
    <source>
        <dbReference type="ARBA" id="ARBA00008007"/>
    </source>
</evidence>
<keyword evidence="3" id="KW-0328">Glycosyltransferase</keyword>
<dbReference type="InterPro" id="IPR051910">
    <property type="entry name" value="ComF/GntX_DNA_util-trans"/>
</dbReference>
<dbReference type="InterPro" id="IPR000836">
    <property type="entry name" value="PRTase_dom"/>
</dbReference>
<dbReference type="Pfam" id="PF00156">
    <property type="entry name" value="Pribosyltran"/>
    <property type="match status" value="1"/>
</dbReference>
<evidence type="ECO:0000313" key="4">
    <source>
        <dbReference type="Proteomes" id="UP000064920"/>
    </source>
</evidence>
<name>A0A0N7HIN9_9RHOB</name>
<dbReference type="KEGG" id="cmar:IMCC12053_1802"/>
<dbReference type="STRING" id="1397108.IMCC12053_1802"/>
<dbReference type="PANTHER" id="PTHR47505">
    <property type="entry name" value="DNA UTILIZATION PROTEIN YHGH"/>
    <property type="match status" value="1"/>
</dbReference>
<accession>A0A0N7HIN9</accession>
<dbReference type="Gene3D" id="3.40.50.2020">
    <property type="match status" value="1"/>
</dbReference>
<dbReference type="PATRIC" id="fig|1397108.4.peg.1839"/>
<organism evidence="3 4">
    <name type="scientific">Celeribacter marinus</name>
    <dbReference type="NCBI Taxonomy" id="1397108"/>
    <lineage>
        <taxon>Bacteria</taxon>
        <taxon>Pseudomonadati</taxon>
        <taxon>Pseudomonadota</taxon>
        <taxon>Alphaproteobacteria</taxon>
        <taxon>Rhodobacterales</taxon>
        <taxon>Roseobacteraceae</taxon>
        <taxon>Celeribacter</taxon>
    </lineage>
</organism>
<feature type="domain" description="Phosphoribosyltransferase" evidence="2">
    <location>
        <begin position="19"/>
        <end position="66"/>
    </location>
</feature>
<keyword evidence="4" id="KW-1185">Reference proteome</keyword>
<reference evidence="3 4" key="1">
    <citation type="submission" date="2015-05" db="EMBL/GenBank/DDBJ databases">
        <authorList>
            <person name="Wang D.B."/>
            <person name="Wang M."/>
        </authorList>
    </citation>
    <scope>NUCLEOTIDE SEQUENCE [LARGE SCALE GENOMIC DNA]</scope>
    <source>
        <strain evidence="3 4">IMCC 12053</strain>
    </source>
</reference>
<dbReference type="AlphaFoldDB" id="A0A0N7HIN9"/>
<dbReference type="GO" id="GO:0016757">
    <property type="term" value="F:glycosyltransferase activity"/>
    <property type="evidence" value="ECO:0007669"/>
    <property type="project" value="UniProtKB-KW"/>
</dbReference>
<protein>
    <submittedName>
        <fullName evidence="3">Competence protein F-like protein, phosphoribosyltransferase domain</fullName>
    </submittedName>
</protein>
<evidence type="ECO:0000313" key="3">
    <source>
        <dbReference type="EMBL" id="ALI55749.1"/>
    </source>
</evidence>
<proteinExistence type="inferred from homology"/>